<dbReference type="PROSITE" id="PS50893">
    <property type="entry name" value="ABC_TRANSPORTER_2"/>
    <property type="match status" value="1"/>
</dbReference>
<dbReference type="KEGG" id="apal:BN85400460"/>
<dbReference type="GO" id="GO:0016887">
    <property type="term" value="F:ATP hydrolysis activity"/>
    <property type="evidence" value="ECO:0007669"/>
    <property type="project" value="InterPro"/>
</dbReference>
<keyword evidence="13" id="KW-1185">Reference proteome</keyword>
<protein>
    <submittedName>
        <fullName evidence="12">ABC transporter, permease/ATP-binding protein</fullName>
    </submittedName>
</protein>
<evidence type="ECO:0000313" key="13">
    <source>
        <dbReference type="Proteomes" id="UP000032740"/>
    </source>
</evidence>
<dbReference type="Pfam" id="PF02687">
    <property type="entry name" value="FtsX"/>
    <property type="match status" value="1"/>
</dbReference>
<gene>
    <name evidence="12" type="ORF">BN85400460</name>
</gene>
<name>U4KJP2_ALTPJ</name>
<evidence type="ECO:0000256" key="9">
    <source>
        <dbReference type="ARBA" id="ARBA00038388"/>
    </source>
</evidence>
<evidence type="ECO:0000313" key="12">
    <source>
        <dbReference type="EMBL" id="CCV63623.1"/>
    </source>
</evidence>
<dbReference type="InterPro" id="IPR017911">
    <property type="entry name" value="MacB-like_ATP-bd"/>
</dbReference>
<dbReference type="HOGENOM" id="CLU_352911_0_0_14"/>
<dbReference type="PANTHER" id="PTHR24220">
    <property type="entry name" value="IMPORT ATP-BINDING PROTEIN"/>
    <property type="match status" value="1"/>
</dbReference>
<comment type="similarity">
    <text evidence="9">Belongs to the ABC transporter superfamily. Macrolide exporter (TC 3.A.1.122) family.</text>
</comment>
<accession>U4KJP2</accession>
<organism evidence="12 13">
    <name type="scientific">Alteracholeplasma palmae (strain ATCC 49389 / J233)</name>
    <name type="common">Acholeplasma palmae</name>
    <dbReference type="NCBI Taxonomy" id="1318466"/>
    <lineage>
        <taxon>Bacteria</taxon>
        <taxon>Bacillati</taxon>
        <taxon>Mycoplasmatota</taxon>
        <taxon>Mollicutes</taxon>
        <taxon>Acholeplasmatales</taxon>
        <taxon>Acholeplasmataceae</taxon>
        <taxon>Acholeplasma</taxon>
    </lineage>
</organism>
<keyword evidence="3" id="KW-1003">Cell membrane</keyword>
<dbReference type="Pfam" id="PF00005">
    <property type="entry name" value="ABC_tran"/>
    <property type="match status" value="1"/>
</dbReference>
<dbReference type="GO" id="GO:0022857">
    <property type="term" value="F:transmembrane transporter activity"/>
    <property type="evidence" value="ECO:0007669"/>
    <property type="project" value="TreeGrafter"/>
</dbReference>
<dbReference type="Proteomes" id="UP000032740">
    <property type="component" value="Chromosome"/>
</dbReference>
<sequence length="769" mass="88166">MYELKRISKEYKNGKEIIQVLKEINMKLPPNGMVFIVGKSGSGKSTLLNILGGLETPTKGNIKYKNKEIDDLSFKRDIVSFVFQDFNLLYGLTVVENLKIVNKLSDERVKKLLTSVDMLDKINTKIKYLSIGEKQRLSIARALAKNFEIMLLDEPTGSLDITNRKKVFDLLKKISTEKLIIIVSHDLESAFEYSDSIIEIKDGIAGNLISNKETKLLDTTEKMPHSNNEVFDKKSQFRYATSLLFLNKFRFIITMLILILSTILTFTQLNLSNFNTEKALNNAITKNNDFAVPLSWSVRNEPTNKIEQFSKGEDLYNKINDNDSQYNKLVTYISSNQLINNNESKLNETVLYLFKENEKIDLSITEGRLPNNKNEVLISDFLSIYKFNQDEVIGKKISMPIETLDTEIILTVVGIVETDYKDIRLFNKIEDEVYLKGNKDAVTFNYMTLYTKESLLFSGITDNIITIQSSNFLQTDQLTEIYTQPFNSLKYKKYDNEQLIEGKLPEKINQIVVSDVFLKKHNLKFNEIKEINYLYKDIRATINKNRYLDIINFFEILESVEIVGITESKSDILVSHELSIVIENKLKYYSVDGYAVSKPKQSFIEKSNGSNIYFNFRYLEPIYTMVELLKGPIVTVVLTVEFILIILSALSLLLYCQNAVKTKRREISIIKSLGVKNSKLFNVFLIHNMTQTLFSTVIGIIAGLFFIKMVNMIVSDGTVFNINYNLFLITPISLIAIFMISFCICLIGTIIPFISIKKISIASELKINQ</sequence>
<keyword evidence="7 10" id="KW-1133">Transmembrane helix</keyword>
<feature type="transmembrane region" description="Helical" evidence="10">
    <location>
        <begin position="251"/>
        <end position="271"/>
    </location>
</feature>
<dbReference type="EMBL" id="FO681347">
    <property type="protein sequence ID" value="CCV63623.1"/>
    <property type="molecule type" value="Genomic_DNA"/>
</dbReference>
<feature type="transmembrane region" description="Helical" evidence="10">
    <location>
        <begin position="633"/>
        <end position="655"/>
    </location>
</feature>
<feature type="transmembrane region" description="Helical" evidence="10">
    <location>
        <begin position="680"/>
        <end position="707"/>
    </location>
</feature>
<dbReference type="PANTHER" id="PTHR24220:SF692">
    <property type="entry name" value="ABC TRANSPORTER DOMAIN-CONTAINING PROTEIN"/>
    <property type="match status" value="1"/>
</dbReference>
<dbReference type="SMART" id="SM00382">
    <property type="entry name" value="AAA"/>
    <property type="match status" value="1"/>
</dbReference>
<keyword evidence="6 12" id="KW-0067">ATP-binding</keyword>
<feature type="transmembrane region" description="Helical" evidence="10">
    <location>
        <begin position="727"/>
        <end position="756"/>
    </location>
</feature>
<evidence type="ECO:0000256" key="7">
    <source>
        <dbReference type="ARBA" id="ARBA00022989"/>
    </source>
</evidence>
<evidence type="ECO:0000256" key="2">
    <source>
        <dbReference type="ARBA" id="ARBA00022448"/>
    </source>
</evidence>
<dbReference type="CDD" id="cd03255">
    <property type="entry name" value="ABC_MJ0796_LolCDE_FtsE"/>
    <property type="match status" value="1"/>
</dbReference>
<dbReference type="OrthoDB" id="384179at2"/>
<dbReference type="GO" id="GO:0005886">
    <property type="term" value="C:plasma membrane"/>
    <property type="evidence" value="ECO:0007669"/>
    <property type="project" value="UniProtKB-SubCell"/>
</dbReference>
<dbReference type="AlphaFoldDB" id="U4KJP2"/>
<keyword evidence="4 10" id="KW-0812">Transmembrane</keyword>
<evidence type="ECO:0000256" key="1">
    <source>
        <dbReference type="ARBA" id="ARBA00004429"/>
    </source>
</evidence>
<dbReference type="InterPro" id="IPR015854">
    <property type="entry name" value="ABC_transpr_LolD-like"/>
</dbReference>
<dbReference type="Gene3D" id="3.40.50.300">
    <property type="entry name" value="P-loop containing nucleotide triphosphate hydrolases"/>
    <property type="match status" value="1"/>
</dbReference>
<keyword evidence="5" id="KW-0547">Nucleotide-binding</keyword>
<dbReference type="SUPFAM" id="SSF52540">
    <property type="entry name" value="P-loop containing nucleoside triphosphate hydrolases"/>
    <property type="match status" value="1"/>
</dbReference>
<keyword evidence="2" id="KW-0813">Transport</keyword>
<dbReference type="STRING" id="1318466.BN85400460"/>
<dbReference type="RefSeq" id="WP_026654015.1">
    <property type="nucleotide sequence ID" value="NC_022538.1"/>
</dbReference>
<dbReference type="InterPro" id="IPR003439">
    <property type="entry name" value="ABC_transporter-like_ATP-bd"/>
</dbReference>
<evidence type="ECO:0000256" key="3">
    <source>
        <dbReference type="ARBA" id="ARBA00022475"/>
    </source>
</evidence>
<dbReference type="GO" id="GO:0005524">
    <property type="term" value="F:ATP binding"/>
    <property type="evidence" value="ECO:0007669"/>
    <property type="project" value="UniProtKB-KW"/>
</dbReference>
<feature type="domain" description="ABC transporter" evidence="11">
    <location>
        <begin position="2"/>
        <end position="227"/>
    </location>
</feature>
<evidence type="ECO:0000256" key="8">
    <source>
        <dbReference type="ARBA" id="ARBA00023136"/>
    </source>
</evidence>
<evidence type="ECO:0000256" key="5">
    <source>
        <dbReference type="ARBA" id="ARBA00022741"/>
    </source>
</evidence>
<proteinExistence type="inferred from homology"/>
<evidence type="ECO:0000259" key="11">
    <source>
        <dbReference type="PROSITE" id="PS50893"/>
    </source>
</evidence>
<keyword evidence="8 10" id="KW-0472">Membrane</keyword>
<dbReference type="InterPro" id="IPR027417">
    <property type="entry name" value="P-loop_NTPase"/>
</dbReference>
<dbReference type="InterPro" id="IPR003838">
    <property type="entry name" value="ABC3_permease_C"/>
</dbReference>
<dbReference type="InterPro" id="IPR003593">
    <property type="entry name" value="AAA+_ATPase"/>
</dbReference>
<evidence type="ECO:0000256" key="4">
    <source>
        <dbReference type="ARBA" id="ARBA00022692"/>
    </source>
</evidence>
<evidence type="ECO:0000256" key="10">
    <source>
        <dbReference type="SAM" id="Phobius"/>
    </source>
</evidence>
<comment type="subcellular location">
    <subcellularLocation>
        <location evidence="1">Cell inner membrane</location>
        <topology evidence="1">Multi-pass membrane protein</topology>
    </subcellularLocation>
</comment>
<evidence type="ECO:0000256" key="6">
    <source>
        <dbReference type="ARBA" id="ARBA00022840"/>
    </source>
</evidence>
<reference evidence="12 13" key="1">
    <citation type="journal article" date="2013" name="J. Mol. Microbiol. Biotechnol.">
        <title>Analysis of the Complete Genomes of Acholeplasma brassicae , A. palmae and A. laidlawii and Their Comparison to the Obligate Parasites from ' Candidatus Phytoplasma'.</title>
        <authorList>
            <person name="Kube M."/>
            <person name="Siewert C."/>
            <person name="Migdoll A.M."/>
            <person name="Duduk B."/>
            <person name="Holz S."/>
            <person name="Rabus R."/>
            <person name="Seemuller E."/>
            <person name="Mitrovic J."/>
            <person name="Muller I."/>
            <person name="Buttner C."/>
            <person name="Reinhardt R."/>
        </authorList>
    </citation>
    <scope>NUCLEOTIDE SEQUENCE [LARGE SCALE GENOMIC DNA]</scope>
    <source>
        <strain evidence="12 13">J233</strain>
    </source>
</reference>